<dbReference type="InterPro" id="IPR005864">
    <property type="entry name" value="ATP_synth_F0_bsu_bac"/>
</dbReference>
<evidence type="ECO:0000256" key="9">
    <source>
        <dbReference type="ARBA" id="ARBA00023136"/>
    </source>
</evidence>
<gene>
    <name evidence="13" type="primary">atpF</name>
    <name evidence="15" type="ORF">IJ22_42340</name>
</gene>
<comment type="subcellular location">
    <subcellularLocation>
        <location evidence="13">Cell membrane</location>
        <topology evidence="13">Single-pass membrane protein</topology>
    </subcellularLocation>
    <subcellularLocation>
        <location evidence="12">Endomembrane system</location>
        <topology evidence="12">Single-pass membrane protein</topology>
    </subcellularLocation>
</comment>
<reference evidence="16" key="1">
    <citation type="submission" date="2015-12" db="EMBL/GenBank/DDBJ databases">
        <title>Complete genome sequences of two moderately thermophilic Paenibacillus species.</title>
        <authorList>
            <person name="Butler R.III."/>
            <person name="Wang J."/>
            <person name="Stark B.C."/>
            <person name="Pombert J.-F."/>
        </authorList>
    </citation>
    <scope>NUCLEOTIDE SEQUENCE [LARGE SCALE GENOMIC DNA]</scope>
    <source>
        <strain evidence="16">32O-Y</strain>
    </source>
</reference>
<evidence type="ECO:0000256" key="1">
    <source>
        <dbReference type="ARBA" id="ARBA00005513"/>
    </source>
</evidence>
<keyword evidence="4 13" id="KW-0138">CF(0)</keyword>
<dbReference type="PATRIC" id="fig|162209.4.peg.4480"/>
<dbReference type="GO" id="GO:0046933">
    <property type="term" value="F:proton-transporting ATP synthase activity, rotational mechanism"/>
    <property type="evidence" value="ECO:0007669"/>
    <property type="project" value="UniProtKB-UniRule"/>
</dbReference>
<evidence type="ECO:0000256" key="8">
    <source>
        <dbReference type="ARBA" id="ARBA00023065"/>
    </source>
</evidence>
<dbReference type="PANTHER" id="PTHR33445:SF1">
    <property type="entry name" value="ATP SYNTHASE SUBUNIT B"/>
    <property type="match status" value="1"/>
</dbReference>
<keyword evidence="5 13" id="KW-0812">Transmembrane</keyword>
<evidence type="ECO:0000256" key="6">
    <source>
        <dbReference type="ARBA" id="ARBA00022781"/>
    </source>
</evidence>
<dbReference type="SUPFAM" id="SSF81573">
    <property type="entry name" value="F1F0 ATP synthase subunit B, membrane domain"/>
    <property type="match status" value="1"/>
</dbReference>
<dbReference type="InterPro" id="IPR028987">
    <property type="entry name" value="ATP_synth_B-like_membr_sf"/>
</dbReference>
<dbReference type="HAMAP" id="MF_01398">
    <property type="entry name" value="ATP_synth_b_bprime"/>
    <property type="match status" value="1"/>
</dbReference>
<organism evidence="15 16">
    <name type="scientific">Paenibacillus naphthalenovorans</name>
    <dbReference type="NCBI Taxonomy" id="162209"/>
    <lineage>
        <taxon>Bacteria</taxon>
        <taxon>Bacillati</taxon>
        <taxon>Bacillota</taxon>
        <taxon>Bacilli</taxon>
        <taxon>Bacillales</taxon>
        <taxon>Paenibacillaceae</taxon>
        <taxon>Paenibacillus</taxon>
    </lineage>
</organism>
<accession>A0A0U2L3R6</accession>
<keyword evidence="7 13" id="KW-1133">Transmembrane helix</keyword>
<evidence type="ECO:0000256" key="7">
    <source>
        <dbReference type="ARBA" id="ARBA00022989"/>
    </source>
</evidence>
<protein>
    <recommendedName>
        <fullName evidence="13">ATP synthase subunit b</fullName>
    </recommendedName>
    <alternativeName>
        <fullName evidence="13">ATP synthase F(0) sector subunit b</fullName>
    </alternativeName>
    <alternativeName>
        <fullName evidence="13">ATPase subunit I</fullName>
    </alternativeName>
    <alternativeName>
        <fullName evidence="13">F-type ATPase subunit b</fullName>
        <shortName evidence="13">F-ATPase subunit b</shortName>
    </alternativeName>
</protein>
<dbReference type="GO" id="GO:0046961">
    <property type="term" value="F:proton-transporting ATPase activity, rotational mechanism"/>
    <property type="evidence" value="ECO:0007669"/>
    <property type="project" value="TreeGrafter"/>
</dbReference>
<dbReference type="InterPro" id="IPR050059">
    <property type="entry name" value="ATP_synthase_B_chain"/>
</dbReference>
<evidence type="ECO:0000313" key="15">
    <source>
        <dbReference type="EMBL" id="ALS24530.1"/>
    </source>
</evidence>
<dbReference type="CDD" id="cd06503">
    <property type="entry name" value="ATP-synt_Fo_b"/>
    <property type="match status" value="1"/>
</dbReference>
<dbReference type="InterPro" id="IPR002146">
    <property type="entry name" value="ATP_synth_b/b'su_bac/chlpt"/>
</dbReference>
<proteinExistence type="inferred from homology"/>
<dbReference type="Proteomes" id="UP000061660">
    <property type="component" value="Chromosome"/>
</dbReference>
<keyword evidence="2 13" id="KW-0813">Transport</keyword>
<keyword evidence="9 13" id="KW-0472">Membrane</keyword>
<dbReference type="AlphaFoldDB" id="A0A0U2L3R6"/>
<evidence type="ECO:0000256" key="5">
    <source>
        <dbReference type="ARBA" id="ARBA00022692"/>
    </source>
</evidence>
<keyword evidence="6 13" id="KW-0375">Hydrogen ion transport</keyword>
<keyword evidence="10 13" id="KW-0066">ATP synthesis</keyword>
<keyword evidence="16" id="KW-1185">Reference proteome</keyword>
<dbReference type="Pfam" id="PF00430">
    <property type="entry name" value="ATP-synt_B"/>
    <property type="match status" value="1"/>
</dbReference>
<dbReference type="PANTHER" id="PTHR33445">
    <property type="entry name" value="ATP SYNTHASE SUBUNIT B', CHLOROPLASTIC"/>
    <property type="match status" value="1"/>
</dbReference>
<evidence type="ECO:0000256" key="10">
    <source>
        <dbReference type="ARBA" id="ARBA00023310"/>
    </source>
</evidence>
<reference evidence="15 16" key="2">
    <citation type="journal article" date="2016" name="Genome Announc.">
        <title>Complete Genome Sequences of Two Interactive Moderate Thermophiles, Paenibacillus napthalenovorans 32O-Y and Paenibacillus sp. 32O-W.</title>
        <authorList>
            <person name="Butler R.R.III."/>
            <person name="Wang J."/>
            <person name="Stark B.C."/>
            <person name="Pombert J.F."/>
        </authorList>
    </citation>
    <scope>NUCLEOTIDE SEQUENCE [LARGE SCALE GENOMIC DNA]</scope>
    <source>
        <strain evidence="15 16">32O-Y</strain>
    </source>
</reference>
<evidence type="ECO:0000256" key="3">
    <source>
        <dbReference type="ARBA" id="ARBA00022475"/>
    </source>
</evidence>
<evidence type="ECO:0000313" key="16">
    <source>
        <dbReference type="Proteomes" id="UP000061660"/>
    </source>
</evidence>
<dbReference type="GO" id="GO:0045259">
    <property type="term" value="C:proton-transporting ATP synthase complex"/>
    <property type="evidence" value="ECO:0007669"/>
    <property type="project" value="UniProtKB-KW"/>
</dbReference>
<dbReference type="STRING" id="162209.IJ22_42340"/>
<dbReference type="KEGG" id="pnp:IJ22_42340"/>
<comment type="subunit">
    <text evidence="13">F-type ATPases have 2 components, F(1) - the catalytic core - and F(0) - the membrane proton channel. F(1) has five subunits: alpha(3), beta(3), gamma(1), delta(1), epsilon(1). F(0) has three main subunits: a(1), b(2) and c(10-14). The alpha and beta chains form an alternating ring which encloses part of the gamma chain. F(1) is attached to F(0) by a central stalk formed by the gamma and epsilon chains, while a peripheral stalk is formed by the delta and b chains.</text>
</comment>
<comment type="function">
    <text evidence="11 13">F(1)F(0) ATP synthase produces ATP from ADP in the presence of a proton or sodium gradient. F-type ATPases consist of two structural domains, F(1) containing the extramembraneous catalytic core and F(0) containing the membrane proton channel, linked together by a central stalk and a peripheral stalk. During catalysis, ATP synthesis in the catalytic domain of F(1) is coupled via a rotary mechanism of the central stalk subunits to proton translocation.</text>
</comment>
<evidence type="ECO:0000256" key="13">
    <source>
        <dbReference type="HAMAP-Rule" id="MF_01398"/>
    </source>
</evidence>
<name>A0A0U2L3R6_9BACL</name>
<evidence type="ECO:0000256" key="11">
    <source>
        <dbReference type="ARBA" id="ARBA00025198"/>
    </source>
</evidence>
<comment type="similarity">
    <text evidence="1 13 14">Belongs to the ATPase B chain family.</text>
</comment>
<evidence type="ECO:0000256" key="4">
    <source>
        <dbReference type="ARBA" id="ARBA00022547"/>
    </source>
</evidence>
<feature type="transmembrane region" description="Helical" evidence="13">
    <location>
        <begin position="6"/>
        <end position="27"/>
    </location>
</feature>
<evidence type="ECO:0000256" key="2">
    <source>
        <dbReference type="ARBA" id="ARBA00022448"/>
    </source>
</evidence>
<sequence>MHFTFSSFIIAIISFGILMLLISKYAFGPLMGVMEQRRKLVLDQLQSAEQDRKQADALLAEQKAALEQVRSEAKAIIEQARVTSGKQAEDIIRQAKEEAARIKEEALRDIETEKNLAVAALRSQVSAMSVMIASKIIEKQIDEKSQEQLVEHYLKEVGGNQ</sequence>
<dbReference type="RefSeq" id="WP_054817702.1">
    <property type="nucleotide sequence ID" value="NZ_BJCS01000011.1"/>
</dbReference>
<keyword evidence="8 13" id="KW-0406">Ion transport</keyword>
<dbReference type="NCBIfam" id="TIGR01144">
    <property type="entry name" value="ATP_synt_b"/>
    <property type="match status" value="1"/>
</dbReference>
<comment type="function">
    <text evidence="13">Component of the F(0) channel, it forms part of the peripheral stalk, linking F(1) to F(0).</text>
</comment>
<dbReference type="OrthoDB" id="282095at2"/>
<evidence type="ECO:0000256" key="12">
    <source>
        <dbReference type="ARBA" id="ARBA00037847"/>
    </source>
</evidence>
<dbReference type="EMBL" id="CP013652">
    <property type="protein sequence ID" value="ALS24530.1"/>
    <property type="molecule type" value="Genomic_DNA"/>
</dbReference>
<evidence type="ECO:0000256" key="14">
    <source>
        <dbReference type="RuleBase" id="RU003848"/>
    </source>
</evidence>
<dbReference type="GO" id="GO:0005886">
    <property type="term" value="C:plasma membrane"/>
    <property type="evidence" value="ECO:0007669"/>
    <property type="project" value="UniProtKB-SubCell"/>
</dbReference>
<dbReference type="GO" id="GO:0012505">
    <property type="term" value="C:endomembrane system"/>
    <property type="evidence" value="ECO:0007669"/>
    <property type="project" value="UniProtKB-SubCell"/>
</dbReference>
<keyword evidence="3 13" id="KW-1003">Cell membrane</keyword>